<evidence type="ECO:0000313" key="3">
    <source>
        <dbReference type="EMBL" id="CAG9761650.1"/>
    </source>
</evidence>
<dbReference type="GO" id="GO:0006397">
    <property type="term" value="P:mRNA processing"/>
    <property type="evidence" value="ECO:0007669"/>
    <property type="project" value="InterPro"/>
</dbReference>
<evidence type="ECO:0000313" key="4">
    <source>
        <dbReference type="Proteomes" id="UP001152799"/>
    </source>
</evidence>
<feature type="region of interest" description="Disordered" evidence="1">
    <location>
        <begin position="545"/>
        <end position="569"/>
    </location>
</feature>
<feature type="region of interest" description="Disordered" evidence="1">
    <location>
        <begin position="72"/>
        <end position="99"/>
    </location>
</feature>
<reference evidence="3" key="1">
    <citation type="submission" date="2022-01" db="EMBL/GenBank/DDBJ databases">
        <authorList>
            <person name="King R."/>
        </authorList>
    </citation>
    <scope>NUCLEOTIDE SEQUENCE</scope>
</reference>
<dbReference type="GO" id="GO:0005634">
    <property type="term" value="C:nucleus"/>
    <property type="evidence" value="ECO:0007669"/>
    <property type="project" value="TreeGrafter"/>
</dbReference>
<gene>
    <name evidence="3" type="ORF">CEUTPL_LOCUS2347</name>
</gene>
<name>A0A9N9QJW3_9CUCU</name>
<dbReference type="OrthoDB" id="20507at2759"/>
<feature type="compositionally biased region" description="Basic residues" evidence="1">
    <location>
        <begin position="655"/>
        <end position="682"/>
    </location>
</feature>
<dbReference type="PANTHER" id="PTHR13384">
    <property type="entry name" value="G PATCH DOMAIN-CONTAINING PROTEIN 1"/>
    <property type="match status" value="1"/>
</dbReference>
<feature type="region of interest" description="Disordered" evidence="1">
    <location>
        <begin position="642"/>
        <end position="682"/>
    </location>
</feature>
<organism evidence="3 4">
    <name type="scientific">Ceutorhynchus assimilis</name>
    <name type="common">cabbage seed weevil</name>
    <dbReference type="NCBI Taxonomy" id="467358"/>
    <lineage>
        <taxon>Eukaryota</taxon>
        <taxon>Metazoa</taxon>
        <taxon>Ecdysozoa</taxon>
        <taxon>Arthropoda</taxon>
        <taxon>Hexapoda</taxon>
        <taxon>Insecta</taxon>
        <taxon>Pterygota</taxon>
        <taxon>Neoptera</taxon>
        <taxon>Endopterygota</taxon>
        <taxon>Coleoptera</taxon>
        <taxon>Polyphaga</taxon>
        <taxon>Cucujiformia</taxon>
        <taxon>Curculionidae</taxon>
        <taxon>Ceutorhynchinae</taxon>
        <taxon>Ceutorhynchus</taxon>
    </lineage>
</organism>
<dbReference type="AlphaFoldDB" id="A0A9N9QJW3"/>
<proteinExistence type="predicted"/>
<dbReference type="Proteomes" id="UP001152799">
    <property type="component" value="Chromosome 10"/>
</dbReference>
<protein>
    <recommendedName>
        <fullName evidence="2">G patch domain-containing protein</fullName>
    </recommendedName>
</protein>
<dbReference type="InterPro" id="IPR011666">
    <property type="entry name" value="DUF1604"/>
</dbReference>
<accession>A0A9N9QJW3</accession>
<dbReference type="EMBL" id="OU892286">
    <property type="protein sequence ID" value="CAG9761650.1"/>
    <property type="molecule type" value="Genomic_DNA"/>
</dbReference>
<dbReference type="PANTHER" id="PTHR13384:SF19">
    <property type="entry name" value="G PATCH DOMAIN-CONTAINING PROTEIN 1"/>
    <property type="match status" value="1"/>
</dbReference>
<dbReference type="GO" id="GO:0003723">
    <property type="term" value="F:RNA binding"/>
    <property type="evidence" value="ECO:0007669"/>
    <property type="project" value="TreeGrafter"/>
</dbReference>
<evidence type="ECO:0000259" key="2">
    <source>
        <dbReference type="Pfam" id="PF07713"/>
    </source>
</evidence>
<evidence type="ECO:0000256" key="1">
    <source>
        <dbReference type="SAM" id="MobiDB-lite"/>
    </source>
</evidence>
<feature type="compositionally biased region" description="Basic and acidic residues" evidence="1">
    <location>
        <begin position="558"/>
        <end position="569"/>
    </location>
</feature>
<sequence length="682" mass="78032">MSDSEDDNDNFCFYGQALDPYDEDSIPKRRPISVEEQIATDAQGRRRFHGAFTGGFSAGFFNTVGSLEGWTPSEFKSSRSEKSKGFTQKPLDFMDDEDVGEDGIAPQVVKATSDYNTSKKRKKQMFSEGPIPGEPVLHNILTSGNETVGYMLLKNLRLQDKTKKKQDSFDEPEEKTYGCQMPKIENSIGKEEIQYEIPQMYKDFLATPKTNTFGLGYSGLEKSHFSLFPVKNAAKLVTTDKNKKVSITGQAFGVGAFEEEDDDIYMKDDMTKYDFELTAENKKAKAKQDSNKLILGMFEKSKKSPVLKSDLLFPPPTIPHSFTGKHKIKKSRFEPVVEEEPKATTSKINPMTRAKYLGEDVQEEQTLSEPIIQKAPTPKQEKNEAIINSYLNDKFVSSTKDENVANILETVEKMETIHGTEQMREAARMKMFGGLTRITTDWQPCALLCKRFNVPEPFADRPEKSRTKTKNIIFEYQKHKEEEANLQPGLKKEAIIEEPEAKQEEPSLVTEEIKPEPEPEVFKPIDITERIHLEEKQDLFKAVFLSSDSESEEEAPKEEDKSKSEEIRKEELKSVVLSEQLLLPKIKPLKEGVLSGIHKFVKPARKLQQEVVEKVKIDSYGPKIPENPIKIEEIVQVISTESEDEWIEKDSDEKKKKKKHKKEKKQKKDKHKKNKQEKKKKY</sequence>
<feature type="domain" description="G patch" evidence="2">
    <location>
        <begin position="33"/>
        <end position="115"/>
    </location>
</feature>
<dbReference type="Pfam" id="PF07713">
    <property type="entry name" value="DUF1604"/>
    <property type="match status" value="1"/>
</dbReference>
<keyword evidence="4" id="KW-1185">Reference proteome</keyword>